<name>A0A7J6XRR9_TRYCR</name>
<proteinExistence type="predicted"/>
<feature type="compositionally biased region" description="Basic and acidic residues" evidence="1">
    <location>
        <begin position="313"/>
        <end position="322"/>
    </location>
</feature>
<evidence type="ECO:0000313" key="4">
    <source>
        <dbReference type="Proteomes" id="UP000583944"/>
    </source>
</evidence>
<feature type="compositionally biased region" description="Polar residues" evidence="1">
    <location>
        <begin position="520"/>
        <end position="537"/>
    </location>
</feature>
<feature type="compositionally biased region" description="Basic and acidic residues" evidence="1">
    <location>
        <begin position="378"/>
        <end position="390"/>
    </location>
</feature>
<accession>A0A7J6XRR9</accession>
<keyword evidence="2" id="KW-0812">Transmembrane</keyword>
<dbReference type="Proteomes" id="UP000583944">
    <property type="component" value="Unassembled WGS sequence"/>
</dbReference>
<keyword evidence="2" id="KW-1133">Transmembrane helix</keyword>
<feature type="transmembrane region" description="Helical" evidence="2">
    <location>
        <begin position="6"/>
        <end position="25"/>
    </location>
</feature>
<feature type="region of interest" description="Disordered" evidence="1">
    <location>
        <begin position="346"/>
        <end position="537"/>
    </location>
</feature>
<dbReference type="VEuPathDB" id="TriTrypDB:ECC02_010008"/>
<evidence type="ECO:0000256" key="1">
    <source>
        <dbReference type="SAM" id="MobiDB-lite"/>
    </source>
</evidence>
<dbReference type="VEuPathDB" id="TriTrypDB:BCY84_18498"/>
<keyword evidence="2" id="KW-0472">Membrane</keyword>
<comment type="caution">
    <text evidence="3">The sequence shown here is derived from an EMBL/GenBank/DDBJ whole genome shotgun (WGS) entry which is preliminary data.</text>
</comment>
<feature type="transmembrane region" description="Helical" evidence="2">
    <location>
        <begin position="98"/>
        <end position="118"/>
    </location>
</feature>
<feature type="compositionally biased region" description="Acidic residues" evidence="1">
    <location>
        <begin position="298"/>
        <end position="310"/>
    </location>
</feature>
<feature type="compositionally biased region" description="Basic and acidic residues" evidence="1">
    <location>
        <begin position="429"/>
        <end position="486"/>
    </location>
</feature>
<dbReference type="AlphaFoldDB" id="A0A7J6XRR9"/>
<sequence length="560" mass="59505">MCMRTGALGVVISNFFFCCFLKLLVCRAVCEFCNFTYSTCFTVRRCRDPASCYCEVALRWLCDVSPLLLSLCVDGELVCAEGCTQVTGVMAMMMTGRVLLVCALCVLWCGAAVVVSAADGAEEDGSAGEYLISRWRAYLRRECVEKVSRRTGGSGNASAVEECVRQGMDGARAVADGRRRWGRHRYAVAAADGPFENDSTPESSLQGQTGSGAGLTGGRRLEPSLNPDTGISDKATAEEETLTRHPEAPELVKNRTEEILKEQEKEKEKKKSAEEENEDEGNDNGEDDNASTESSGDDHDEEEEEEEDVEAGTNKKEGRDGGDVDGDNSLDDHAIVQLAAPVYVERQERSLTLNNGGAEGKGGAGETRVPEGAGLQGAEKESAKLTHETGADLMETEGLKEGADQSGAGNQQAIDESKSNEAAPPATQEEMKKEAPKEAKKATANENVIRKETTEKGKNGAERGKGESSDRAGKEKKENEERKVEEANNEPQDGSETANTDVALTVGEAAPQTAKPVTVAQANDTVTPGDSDSSTAVSHTTSLPLLLVVACVAAAAVVAA</sequence>
<dbReference type="EMBL" id="JABDHM010000151">
    <property type="protein sequence ID" value="KAF5217151.1"/>
    <property type="molecule type" value="Genomic_DNA"/>
</dbReference>
<feature type="region of interest" description="Disordered" evidence="1">
    <location>
        <begin position="192"/>
        <end position="333"/>
    </location>
</feature>
<protein>
    <submittedName>
        <fullName evidence="3">Mucin-associated surface protein (MASP) subgroup S129</fullName>
    </submittedName>
</protein>
<evidence type="ECO:0000256" key="2">
    <source>
        <dbReference type="SAM" id="Phobius"/>
    </source>
</evidence>
<feature type="compositionally biased region" description="Polar residues" evidence="1">
    <location>
        <begin position="491"/>
        <end position="502"/>
    </location>
</feature>
<gene>
    <name evidence="3" type="ORF">ECC02_010008</name>
</gene>
<reference evidence="3 4" key="1">
    <citation type="journal article" date="2019" name="Genome Biol. Evol.">
        <title>Nanopore Sequencing Significantly Improves Genome Assembly of the Protozoan Parasite Trypanosoma cruzi.</title>
        <authorList>
            <person name="Diaz-Viraque F."/>
            <person name="Pita S."/>
            <person name="Greif G."/>
            <person name="de Souza R.C.M."/>
            <person name="Iraola G."/>
            <person name="Robello C."/>
        </authorList>
    </citation>
    <scope>NUCLEOTIDE SEQUENCE [LARGE SCALE GENOMIC DNA]</scope>
    <source>
        <strain evidence="3 4">Berenice</strain>
    </source>
</reference>
<feature type="compositionally biased region" description="Basic and acidic residues" evidence="1">
    <location>
        <begin position="235"/>
        <end position="274"/>
    </location>
</feature>
<feature type="compositionally biased region" description="Acidic residues" evidence="1">
    <location>
        <begin position="275"/>
        <end position="290"/>
    </location>
</feature>
<organism evidence="3 4">
    <name type="scientific">Trypanosoma cruzi</name>
    <dbReference type="NCBI Taxonomy" id="5693"/>
    <lineage>
        <taxon>Eukaryota</taxon>
        <taxon>Discoba</taxon>
        <taxon>Euglenozoa</taxon>
        <taxon>Kinetoplastea</taxon>
        <taxon>Metakinetoplastina</taxon>
        <taxon>Trypanosomatida</taxon>
        <taxon>Trypanosomatidae</taxon>
        <taxon>Trypanosoma</taxon>
        <taxon>Schizotrypanum</taxon>
    </lineage>
</organism>
<evidence type="ECO:0000313" key="3">
    <source>
        <dbReference type="EMBL" id="KAF5217151.1"/>
    </source>
</evidence>